<evidence type="ECO:0008006" key="3">
    <source>
        <dbReference type="Google" id="ProtNLM"/>
    </source>
</evidence>
<evidence type="ECO:0000313" key="2">
    <source>
        <dbReference type="Proteomes" id="UP000240987"/>
    </source>
</evidence>
<evidence type="ECO:0000313" key="1">
    <source>
        <dbReference type="EMBL" id="PSU44817.1"/>
    </source>
</evidence>
<organism evidence="1 2">
    <name type="scientific">Photobacterium frigidiphilum</name>
    <dbReference type="NCBI Taxonomy" id="264736"/>
    <lineage>
        <taxon>Bacteria</taxon>
        <taxon>Pseudomonadati</taxon>
        <taxon>Pseudomonadota</taxon>
        <taxon>Gammaproteobacteria</taxon>
        <taxon>Vibrionales</taxon>
        <taxon>Vibrionaceae</taxon>
        <taxon>Photobacterium</taxon>
    </lineage>
</organism>
<dbReference type="Proteomes" id="UP000240987">
    <property type="component" value="Unassembled WGS sequence"/>
</dbReference>
<sequence length="101" mass="11830">MLTIHFIELKHGLHTPVHTSYLRKQVDLSLCKEMASNHFLVSLRTLADNGYLVYQPNTGLSLNARAKENENMWQLTDKGRQYAEVCHSTRLRPKRSYRKRC</sequence>
<reference evidence="1 2" key="1">
    <citation type="submission" date="2018-01" db="EMBL/GenBank/DDBJ databases">
        <title>Whole genome sequencing of Histamine producing bacteria.</title>
        <authorList>
            <person name="Butler K."/>
        </authorList>
    </citation>
    <scope>NUCLEOTIDE SEQUENCE [LARGE SCALE GENOMIC DNA]</scope>
    <source>
        <strain evidence="1 2">JCM 12947</strain>
    </source>
</reference>
<gene>
    <name evidence="1" type="ORF">C9J12_25540</name>
</gene>
<protein>
    <recommendedName>
        <fullName evidence="3">MarR family transcriptional regulator</fullName>
    </recommendedName>
</protein>
<name>A0A2T3J7S6_9GAMM</name>
<comment type="caution">
    <text evidence="1">The sequence shown here is derived from an EMBL/GenBank/DDBJ whole genome shotgun (WGS) entry which is preliminary data.</text>
</comment>
<keyword evidence="2" id="KW-1185">Reference proteome</keyword>
<dbReference type="EMBL" id="PYMJ01000042">
    <property type="protein sequence ID" value="PSU44817.1"/>
    <property type="molecule type" value="Genomic_DNA"/>
</dbReference>
<dbReference type="OrthoDB" id="5900805at2"/>
<proteinExistence type="predicted"/>
<accession>A0A2T3J7S6</accession>
<dbReference type="AlphaFoldDB" id="A0A2T3J7S6"/>